<feature type="region of interest" description="Disordered" evidence="5">
    <location>
        <begin position="579"/>
        <end position="611"/>
    </location>
</feature>
<dbReference type="Pfam" id="PF13365">
    <property type="entry name" value="Trypsin_2"/>
    <property type="match status" value="1"/>
</dbReference>
<proteinExistence type="inferred from homology"/>
<feature type="compositionally biased region" description="Basic and acidic residues" evidence="5">
    <location>
        <begin position="675"/>
        <end position="685"/>
    </location>
</feature>
<evidence type="ECO:0000256" key="2">
    <source>
        <dbReference type="ARBA" id="ARBA00022670"/>
    </source>
</evidence>
<feature type="region of interest" description="Disordered" evidence="5">
    <location>
        <begin position="387"/>
        <end position="410"/>
    </location>
</feature>
<dbReference type="InParanoid" id="A0A1D3D2X7"/>
<evidence type="ECO:0000256" key="5">
    <source>
        <dbReference type="SAM" id="MobiDB-lite"/>
    </source>
</evidence>
<feature type="region of interest" description="Disordered" evidence="5">
    <location>
        <begin position="74"/>
        <end position="104"/>
    </location>
</feature>
<keyword evidence="9" id="KW-1185">Reference proteome</keyword>
<dbReference type="PRINTS" id="PR00834">
    <property type="entry name" value="PROTEASES2C"/>
</dbReference>
<feature type="compositionally biased region" description="Polar residues" evidence="5">
    <location>
        <begin position="579"/>
        <end position="601"/>
    </location>
</feature>
<dbReference type="VEuPathDB" id="ToxoDB:cyc_06364"/>
<feature type="domain" description="Protease Do-like PDZ" evidence="7">
    <location>
        <begin position="841"/>
        <end position="982"/>
    </location>
</feature>
<evidence type="ECO:0000256" key="6">
    <source>
        <dbReference type="SAM" id="SignalP"/>
    </source>
</evidence>
<dbReference type="GO" id="GO:0006508">
    <property type="term" value="P:proteolysis"/>
    <property type="evidence" value="ECO:0007669"/>
    <property type="project" value="UniProtKB-KW"/>
</dbReference>
<feature type="region of interest" description="Disordered" evidence="5">
    <location>
        <begin position="523"/>
        <end position="555"/>
    </location>
</feature>
<dbReference type="PANTHER" id="PTHR45980">
    <property type="match status" value="1"/>
</dbReference>
<keyword evidence="3" id="KW-0378">Hydrolase</keyword>
<evidence type="ECO:0000313" key="8">
    <source>
        <dbReference type="EMBL" id="OEH77800.1"/>
    </source>
</evidence>
<dbReference type="InterPro" id="IPR046449">
    <property type="entry name" value="DEGP_PDZ_sf"/>
</dbReference>
<feature type="region of interest" description="Disordered" evidence="5">
    <location>
        <begin position="451"/>
        <end position="497"/>
    </location>
</feature>
<protein>
    <submittedName>
        <fullName evidence="8">Trypsin</fullName>
    </submittedName>
</protein>
<dbReference type="Gene3D" id="3.20.190.20">
    <property type="match status" value="1"/>
</dbReference>
<comment type="similarity">
    <text evidence="1">Belongs to the peptidase S1C family.</text>
</comment>
<sequence>MRLVQALAFSLVMGMTASSLVSNENATKSINVLQFLEYEGYPLGIQDEFSGRNPVGEEGSPYQVQEHSFVDENQPKEHQSNSDCHTNDQPCTDITTSSNLKASKSSIPKHMSGLEELASVVKIFVDSVQADFVSPWQMMAPVMKTGSGFVVKGRMIMTNAHLVSDQIRVLVRRHGNPKRFLARILAVCHECDLALVTVDDEAFWDGLKALPFGGLPQLRESVVVLGYPTGGDQLSITEGVVSRVGVSKYAHSSLGLITVQIDAAINPGNSGGPALSQGKVVGVAFQGFSQMQNVGYIVPFPVIRHFLNDVALHNRHTGIVSVGIKVQTMENEALKKSKGMHLIPPEALPQNVTASGVLVLEVDMVRANTYFQGKITLPISRYPTVPQSSIEKRCQSDEVQRQSSSRSKTVEPCDMKMPMLLDDIPVAPQDDTTARQRQVKEVAETVIWQPRNWMPSDPDASRSQIGNQTGKLNGSKTFHRCSQGTQDDQSKMPPELVESSVPTNKIGVHAGAPMQTTKMVEDGAANKGGRSVETYKARNKVPLGEKDSQGSENDLTTRTGAEISKSAKQAHQAIQETVETQSAKQNGSPKLQDIAPSNYSAQKEESSELTSNLEDVPYFTRHAGVESFLRKLLGARITLRQVRQLIGFNGNDSSDDKIALAPTMEPKRHKQAHGSKLERPGEEIYPHGMPVKAVTLREADVAASNVPNPHSASTDSATIAQAYEHVGMNRHVFEAKNEHERLISDDPVALSGGKSLEENSLATAVYPIVDNPYFNPNLLHSTEFIGFLEGDVILSIGNYDIADDGTVSLRQVYAEQLINSCQKGLLSVPLMTPSFKVAPFMWDTKPSYLVYGGFVFTPLNKVLLTAKLHQESPHMFEYLVQRLDYQQKRGDEFVVLSLILASEISVGYDQPPCIVRSVNGYDVRNMRELVQLIETTSGDFVKLEVEVNGSNSIQLVLDRKKTQAIHQRLLKDHNITVDRSPDLLTRQ</sequence>
<dbReference type="EMBL" id="JROU02000981">
    <property type="protein sequence ID" value="OEH77800.1"/>
    <property type="molecule type" value="Genomic_DNA"/>
</dbReference>
<accession>A0A1D3D2X7</accession>
<reference evidence="8 9" key="1">
    <citation type="journal article" date="2016" name="BMC Genomics">
        <title>Comparative genomics reveals Cyclospora cayetanensis possesses coccidia-like metabolism and invasion components but unique surface antigens.</title>
        <authorList>
            <person name="Liu S."/>
            <person name="Wang L."/>
            <person name="Zheng H."/>
            <person name="Xu Z."/>
            <person name="Roellig D.M."/>
            <person name="Li N."/>
            <person name="Frace M.A."/>
            <person name="Tang K."/>
            <person name="Arrowood M.J."/>
            <person name="Moss D.M."/>
            <person name="Zhang L."/>
            <person name="Feng Y."/>
            <person name="Xiao L."/>
        </authorList>
    </citation>
    <scope>NUCLEOTIDE SEQUENCE [LARGE SCALE GENOMIC DNA]</scope>
    <source>
        <strain evidence="8 9">CHN_HEN01</strain>
    </source>
</reference>
<comment type="caution">
    <text evidence="8">The sequence shown here is derived from an EMBL/GenBank/DDBJ whole genome shotgun (WGS) entry which is preliminary data.</text>
</comment>
<dbReference type="Pfam" id="PF17815">
    <property type="entry name" value="PDZ_3"/>
    <property type="match status" value="1"/>
</dbReference>
<dbReference type="FunCoup" id="A0A1D3D2X7">
    <property type="interactions" value="5"/>
</dbReference>
<gene>
    <name evidence="8" type="ORF">cyc_06364</name>
</gene>
<feature type="signal peptide" evidence="6">
    <location>
        <begin position="1"/>
        <end position="18"/>
    </location>
</feature>
<keyword evidence="2" id="KW-0645">Protease</keyword>
<dbReference type="Gene3D" id="2.40.10.120">
    <property type="match status" value="1"/>
</dbReference>
<evidence type="ECO:0000256" key="1">
    <source>
        <dbReference type="ARBA" id="ARBA00010541"/>
    </source>
</evidence>
<evidence type="ECO:0000256" key="3">
    <source>
        <dbReference type="ARBA" id="ARBA00022801"/>
    </source>
</evidence>
<dbReference type="VEuPathDB" id="ToxoDB:LOC34622542"/>
<evidence type="ECO:0000256" key="4">
    <source>
        <dbReference type="ARBA" id="ARBA00022825"/>
    </source>
</evidence>
<dbReference type="AlphaFoldDB" id="A0A1D3D2X7"/>
<evidence type="ECO:0000259" key="7">
    <source>
        <dbReference type="Pfam" id="PF17815"/>
    </source>
</evidence>
<dbReference type="Proteomes" id="UP000095192">
    <property type="component" value="Unassembled WGS sequence"/>
</dbReference>
<feature type="compositionally biased region" description="Basic and acidic residues" evidence="5">
    <location>
        <begin position="390"/>
        <end position="400"/>
    </location>
</feature>
<feature type="compositionally biased region" description="Polar residues" evidence="5">
    <location>
        <begin position="461"/>
        <end position="487"/>
    </location>
</feature>
<dbReference type="InterPro" id="IPR041517">
    <property type="entry name" value="DEGP_PDZ"/>
</dbReference>
<feature type="region of interest" description="Disordered" evidence="5">
    <location>
        <begin position="665"/>
        <end position="685"/>
    </location>
</feature>
<dbReference type="GO" id="GO:0004252">
    <property type="term" value="F:serine-type endopeptidase activity"/>
    <property type="evidence" value="ECO:0007669"/>
    <property type="project" value="InterPro"/>
</dbReference>
<dbReference type="InterPro" id="IPR001940">
    <property type="entry name" value="Peptidase_S1C"/>
</dbReference>
<feature type="compositionally biased region" description="Polar residues" evidence="5">
    <location>
        <begin position="81"/>
        <end position="104"/>
    </location>
</feature>
<dbReference type="InterPro" id="IPR009003">
    <property type="entry name" value="Peptidase_S1_PA"/>
</dbReference>
<evidence type="ECO:0000313" key="9">
    <source>
        <dbReference type="Proteomes" id="UP000095192"/>
    </source>
</evidence>
<name>A0A1D3D2X7_9EIME</name>
<keyword evidence="4" id="KW-0720">Serine protease</keyword>
<dbReference type="PANTHER" id="PTHR45980:SF9">
    <property type="entry name" value="PROTEASE DO-LIKE 10, MITOCHONDRIAL-RELATED"/>
    <property type="match status" value="1"/>
</dbReference>
<feature type="chain" id="PRO_5008914108" evidence="6">
    <location>
        <begin position="19"/>
        <end position="987"/>
    </location>
</feature>
<keyword evidence="6" id="KW-0732">Signal</keyword>
<organism evidence="8 9">
    <name type="scientific">Cyclospora cayetanensis</name>
    <dbReference type="NCBI Taxonomy" id="88456"/>
    <lineage>
        <taxon>Eukaryota</taxon>
        <taxon>Sar</taxon>
        <taxon>Alveolata</taxon>
        <taxon>Apicomplexa</taxon>
        <taxon>Conoidasida</taxon>
        <taxon>Coccidia</taxon>
        <taxon>Eucoccidiorida</taxon>
        <taxon>Eimeriorina</taxon>
        <taxon>Eimeriidae</taxon>
        <taxon>Cyclospora</taxon>
    </lineage>
</organism>
<dbReference type="SUPFAM" id="SSF50494">
    <property type="entry name" value="Trypsin-like serine proteases"/>
    <property type="match status" value="1"/>
</dbReference>